<evidence type="ECO:0000256" key="2">
    <source>
        <dbReference type="SAM" id="Phobius"/>
    </source>
</evidence>
<protein>
    <submittedName>
        <fullName evidence="3">Uncharacterized protein</fullName>
    </submittedName>
</protein>
<feature type="transmembrane region" description="Helical" evidence="2">
    <location>
        <begin position="172"/>
        <end position="195"/>
    </location>
</feature>
<reference evidence="3 4" key="1">
    <citation type="submission" date="2024-09" db="EMBL/GenBank/DDBJ databases">
        <authorList>
            <person name="Makale K.P.P."/>
            <person name="Makhzoum A."/>
            <person name="Rantong G."/>
            <person name="Rahube T.O."/>
        </authorList>
    </citation>
    <scope>NUCLEOTIDE SEQUENCE [LARGE SCALE GENOMIC DNA]</scope>
    <source>
        <strain evidence="3 4">KM_D13</strain>
    </source>
</reference>
<keyword evidence="4" id="KW-1185">Reference proteome</keyword>
<sequence length="275" mass="31230">MKNDSEENKTQLQQNGDNNISFQNSTINIIVKKLNDRMNPQKSTGLKTNDDVAGKMFIGALVASLIMAGYLMYQHELFLYGWVTVVFFWGLAILRILKLKKNSVYRNLNFENRLSLNASMSFWLAIGGVMYFLDNPLYQPIQASEVKMYIVKEGFSGILSRIIETYIEHPSIIISFVLQSLSYITLALIAVFLILDYMSFSITILSGRLQQNSLAYKIVAWFGTKMEKFKINKSAVVSFSLIIIIAFLSGSGIFTMVVEHAQQVNTEILTSYYKP</sequence>
<feature type="transmembrane region" description="Helical" evidence="2">
    <location>
        <begin position="114"/>
        <end position="133"/>
    </location>
</feature>
<feature type="transmembrane region" description="Helical" evidence="2">
    <location>
        <begin position="52"/>
        <end position="71"/>
    </location>
</feature>
<organism evidence="3 4">
    <name type="scientific">Paenibacillus oleatilyticus</name>
    <dbReference type="NCBI Taxonomy" id="2594886"/>
    <lineage>
        <taxon>Bacteria</taxon>
        <taxon>Bacillati</taxon>
        <taxon>Bacillota</taxon>
        <taxon>Bacilli</taxon>
        <taxon>Bacillales</taxon>
        <taxon>Paenibacillaceae</taxon>
        <taxon>Paenibacillus</taxon>
    </lineage>
</organism>
<keyword evidence="2" id="KW-1133">Transmembrane helix</keyword>
<feature type="region of interest" description="Disordered" evidence="1">
    <location>
        <begin position="1"/>
        <end position="20"/>
    </location>
</feature>
<feature type="transmembrane region" description="Helical" evidence="2">
    <location>
        <begin position="77"/>
        <end position="94"/>
    </location>
</feature>
<accession>A0ABV4V211</accession>
<comment type="caution">
    <text evidence="3">The sequence shown here is derived from an EMBL/GenBank/DDBJ whole genome shotgun (WGS) entry which is preliminary data.</text>
</comment>
<evidence type="ECO:0000256" key="1">
    <source>
        <dbReference type="SAM" id="MobiDB-lite"/>
    </source>
</evidence>
<dbReference type="RefSeq" id="WP_373952238.1">
    <property type="nucleotide sequence ID" value="NZ_JBHDLN010000006.1"/>
</dbReference>
<dbReference type="EMBL" id="JBHDLN010000006">
    <property type="protein sequence ID" value="MFB0843447.1"/>
    <property type="molecule type" value="Genomic_DNA"/>
</dbReference>
<feature type="transmembrane region" description="Helical" evidence="2">
    <location>
        <begin position="235"/>
        <end position="258"/>
    </location>
</feature>
<gene>
    <name evidence="3" type="ORF">ACEU3E_14805</name>
</gene>
<name>A0ABV4V211_9BACL</name>
<keyword evidence="2" id="KW-0812">Transmembrane</keyword>
<evidence type="ECO:0000313" key="3">
    <source>
        <dbReference type="EMBL" id="MFB0843447.1"/>
    </source>
</evidence>
<evidence type="ECO:0000313" key="4">
    <source>
        <dbReference type="Proteomes" id="UP001575622"/>
    </source>
</evidence>
<proteinExistence type="predicted"/>
<dbReference type="Proteomes" id="UP001575622">
    <property type="component" value="Unassembled WGS sequence"/>
</dbReference>
<keyword evidence="2" id="KW-0472">Membrane</keyword>
<feature type="compositionally biased region" description="Polar residues" evidence="1">
    <location>
        <begin position="10"/>
        <end position="20"/>
    </location>
</feature>